<protein>
    <recommendedName>
        <fullName evidence="1">peptidyl-tRNA hydrolase</fullName>
        <ecNumber evidence="1">3.1.1.29</ecNumber>
    </recommendedName>
</protein>
<dbReference type="InterPro" id="IPR015940">
    <property type="entry name" value="UBA"/>
</dbReference>
<comment type="similarity">
    <text evidence="3">Belongs to the PTH2 family.</text>
</comment>
<reference evidence="7 8" key="1">
    <citation type="journal article" date="2016" name="Genome Biol. Evol.">
        <title>Gene Family Evolution Reflects Adaptation to Soil Environmental Stressors in the Genome of the Collembolan Orchesella cincta.</title>
        <authorList>
            <person name="Faddeeva-Vakhrusheva A."/>
            <person name="Derks M.F."/>
            <person name="Anvar S.Y."/>
            <person name="Agamennone V."/>
            <person name="Suring W."/>
            <person name="Smit S."/>
            <person name="van Straalen N.M."/>
            <person name="Roelofs D."/>
        </authorList>
    </citation>
    <scope>NUCLEOTIDE SEQUENCE [LARGE SCALE GENOMIC DNA]</scope>
    <source>
        <tissue evidence="7">Mixed pool</tissue>
    </source>
</reference>
<feature type="domain" description="UBA" evidence="6">
    <location>
        <begin position="31"/>
        <end position="72"/>
    </location>
</feature>
<dbReference type="OMA" id="NECGSKK"/>
<dbReference type="SUPFAM" id="SSF102462">
    <property type="entry name" value="Peptidyl-tRNA hydrolase II"/>
    <property type="match status" value="1"/>
</dbReference>
<dbReference type="Gene3D" id="1.10.8.10">
    <property type="entry name" value="DNA helicase RuvA subunit, C-terminal domain"/>
    <property type="match status" value="1"/>
</dbReference>
<dbReference type="InterPro" id="IPR002833">
    <property type="entry name" value="PTH2"/>
</dbReference>
<dbReference type="Pfam" id="PF01981">
    <property type="entry name" value="PTH2"/>
    <property type="match status" value="1"/>
</dbReference>
<evidence type="ECO:0000256" key="4">
    <source>
        <dbReference type="ARBA" id="ARBA00048707"/>
    </source>
</evidence>
<keyword evidence="2 7" id="KW-0378">Hydrolase</keyword>
<dbReference type="SUPFAM" id="SSF46934">
    <property type="entry name" value="UBA-like"/>
    <property type="match status" value="1"/>
</dbReference>
<evidence type="ECO:0000256" key="5">
    <source>
        <dbReference type="SAM" id="MobiDB-lite"/>
    </source>
</evidence>
<comment type="caution">
    <text evidence="7">The sequence shown here is derived from an EMBL/GenBank/DDBJ whole genome shotgun (WGS) entry which is preliminary data.</text>
</comment>
<feature type="region of interest" description="Disordered" evidence="5">
    <location>
        <begin position="1"/>
        <end position="22"/>
    </location>
</feature>
<name>A0A1D2NF23_ORCCI</name>
<sequence length="208" mass="21886">MSGGFERGVGDGQEQPYLGAGAAGGVDMNAPASKEMVESLVTMGISRPEAELAVRQTGAETVEAAIAWVFENREQGDMLDAGAAGDAMFQDYKMVFVVNSSLNMSPGKMAAQVGHGAIALYQDLVTRQDVYGGPLLQWNECGSKKIVLQCENASEFDQLTVKAEKSGLPCTTIEDAGLTQIPAGSRTVLAVFGLVSDVDAVTGNLRLY</sequence>
<dbReference type="STRING" id="48709.A0A1D2NF23"/>
<dbReference type="GO" id="GO:0004045">
    <property type="term" value="F:peptidyl-tRNA hydrolase activity"/>
    <property type="evidence" value="ECO:0007669"/>
    <property type="project" value="UniProtKB-EC"/>
</dbReference>
<proteinExistence type="inferred from homology"/>
<evidence type="ECO:0000259" key="6">
    <source>
        <dbReference type="PROSITE" id="PS50030"/>
    </source>
</evidence>
<dbReference type="OrthoDB" id="1733656at2759"/>
<gene>
    <name evidence="7" type="ORF">Ocin01_02817</name>
</gene>
<dbReference type="NCBIfam" id="TIGR00283">
    <property type="entry name" value="arch_pth2"/>
    <property type="match status" value="1"/>
</dbReference>
<evidence type="ECO:0000313" key="8">
    <source>
        <dbReference type="Proteomes" id="UP000094527"/>
    </source>
</evidence>
<dbReference type="EMBL" id="LJIJ01000061">
    <property type="protein sequence ID" value="ODN03870.1"/>
    <property type="molecule type" value="Genomic_DNA"/>
</dbReference>
<dbReference type="GO" id="GO:0005829">
    <property type="term" value="C:cytosol"/>
    <property type="evidence" value="ECO:0007669"/>
    <property type="project" value="TreeGrafter"/>
</dbReference>
<comment type="catalytic activity">
    <reaction evidence="4">
        <text>an N-acyl-L-alpha-aminoacyl-tRNA + H2O = an N-acyl-L-amino acid + a tRNA + H(+)</text>
        <dbReference type="Rhea" id="RHEA:54448"/>
        <dbReference type="Rhea" id="RHEA-COMP:10123"/>
        <dbReference type="Rhea" id="RHEA-COMP:13883"/>
        <dbReference type="ChEBI" id="CHEBI:15377"/>
        <dbReference type="ChEBI" id="CHEBI:15378"/>
        <dbReference type="ChEBI" id="CHEBI:59874"/>
        <dbReference type="ChEBI" id="CHEBI:78442"/>
        <dbReference type="ChEBI" id="CHEBI:138191"/>
        <dbReference type="EC" id="3.1.1.29"/>
    </reaction>
</comment>
<dbReference type="SMART" id="SM00165">
    <property type="entry name" value="UBA"/>
    <property type="match status" value="1"/>
</dbReference>
<feature type="compositionally biased region" description="Gly residues" evidence="5">
    <location>
        <begin position="1"/>
        <end position="11"/>
    </location>
</feature>
<organism evidence="7 8">
    <name type="scientific">Orchesella cincta</name>
    <name type="common">Springtail</name>
    <name type="synonym">Podura cincta</name>
    <dbReference type="NCBI Taxonomy" id="48709"/>
    <lineage>
        <taxon>Eukaryota</taxon>
        <taxon>Metazoa</taxon>
        <taxon>Ecdysozoa</taxon>
        <taxon>Arthropoda</taxon>
        <taxon>Hexapoda</taxon>
        <taxon>Collembola</taxon>
        <taxon>Entomobryomorpha</taxon>
        <taxon>Entomobryoidea</taxon>
        <taxon>Orchesellidae</taxon>
        <taxon>Orchesellinae</taxon>
        <taxon>Orchesella</taxon>
    </lineage>
</organism>
<dbReference type="Gene3D" id="3.40.1490.10">
    <property type="entry name" value="Bit1"/>
    <property type="match status" value="1"/>
</dbReference>
<keyword evidence="8" id="KW-1185">Reference proteome</keyword>
<evidence type="ECO:0000313" key="7">
    <source>
        <dbReference type="EMBL" id="ODN03870.1"/>
    </source>
</evidence>
<evidence type="ECO:0000256" key="1">
    <source>
        <dbReference type="ARBA" id="ARBA00013260"/>
    </source>
</evidence>
<dbReference type="PROSITE" id="PS50030">
    <property type="entry name" value="UBA"/>
    <property type="match status" value="1"/>
</dbReference>
<accession>A0A1D2NF23</accession>
<dbReference type="InterPro" id="IPR023476">
    <property type="entry name" value="Pep_tRNA_hydro_II_dom_sf"/>
</dbReference>
<evidence type="ECO:0000256" key="3">
    <source>
        <dbReference type="ARBA" id="ARBA00038050"/>
    </source>
</evidence>
<evidence type="ECO:0000256" key="2">
    <source>
        <dbReference type="ARBA" id="ARBA00022801"/>
    </source>
</evidence>
<dbReference type="Pfam" id="PF22562">
    <property type="entry name" value="UBA_7"/>
    <property type="match status" value="1"/>
</dbReference>
<dbReference type="PANTHER" id="PTHR12649:SF29">
    <property type="entry name" value="AMINOACYL-TRNA HYDROLASE"/>
    <property type="match status" value="1"/>
</dbReference>
<dbReference type="PANTHER" id="PTHR12649">
    <property type="entry name" value="PEPTIDYL-TRNA HYDROLASE 2"/>
    <property type="match status" value="1"/>
</dbReference>
<dbReference type="InterPro" id="IPR009060">
    <property type="entry name" value="UBA-like_sf"/>
</dbReference>
<dbReference type="FunFam" id="3.40.1490.10:FF:000002">
    <property type="entry name" value="Peptidyl-tRNA hydrolase 2, mitochondrial"/>
    <property type="match status" value="1"/>
</dbReference>
<dbReference type="AlphaFoldDB" id="A0A1D2NF23"/>
<dbReference type="EC" id="3.1.1.29" evidence="1"/>
<dbReference type="Proteomes" id="UP000094527">
    <property type="component" value="Unassembled WGS sequence"/>
</dbReference>